<name>A0A7C8MCN0_9PLEO</name>
<organism evidence="4 5">
    <name type="scientific">Massariosphaeria phaeospora</name>
    <dbReference type="NCBI Taxonomy" id="100035"/>
    <lineage>
        <taxon>Eukaryota</taxon>
        <taxon>Fungi</taxon>
        <taxon>Dikarya</taxon>
        <taxon>Ascomycota</taxon>
        <taxon>Pezizomycotina</taxon>
        <taxon>Dothideomycetes</taxon>
        <taxon>Pleosporomycetidae</taxon>
        <taxon>Pleosporales</taxon>
        <taxon>Pleosporales incertae sedis</taxon>
        <taxon>Massariosphaeria</taxon>
    </lineage>
</organism>
<sequence length="373" mass="40895">MKHLNHRIFWATILYLTVGIFAQSDKQRCYYDSGELAPDYIIPCYTSTSSEHYSCCKVGNKCLRENACYDHETGVTYQYGCTDKNYGDKSCPQKCGLSRENSNWVGLVFCNGSKGTPNNTWVCHHPDNCGKTTECRTVPWDPNLKKLPAQRCEDLKHGKEYVAFQHSSSIFDLVPLPPKTELASYLSAHPLPTTTTTTANAASSTAIAAPTGTDQSLSAHPKSTIVNGRPGKPLPPDSESRRTSMIFALGLGIPGLLGAVGFSCYYIYLRRRRAEAEKIRRRGKSLMPSNNVNAVEPGYTFKAELPGEDIPMIGLSISPAKTDFGGTTLDERSPNSTPFVSPTQSEFTDKGQPNANAQDPSEISGNEIYELPA</sequence>
<feature type="region of interest" description="Disordered" evidence="1">
    <location>
        <begin position="210"/>
        <end position="240"/>
    </location>
</feature>
<feature type="signal peptide" evidence="3">
    <location>
        <begin position="1"/>
        <end position="22"/>
    </location>
</feature>
<feature type="transmembrane region" description="Helical" evidence="2">
    <location>
        <begin position="245"/>
        <end position="268"/>
    </location>
</feature>
<evidence type="ECO:0000256" key="1">
    <source>
        <dbReference type="SAM" id="MobiDB-lite"/>
    </source>
</evidence>
<accession>A0A7C8MCN0</accession>
<keyword evidence="3" id="KW-0732">Signal</keyword>
<dbReference type="OrthoDB" id="4148662at2759"/>
<evidence type="ECO:0000313" key="4">
    <source>
        <dbReference type="EMBL" id="KAF2873355.1"/>
    </source>
</evidence>
<feature type="region of interest" description="Disordered" evidence="1">
    <location>
        <begin position="323"/>
        <end position="373"/>
    </location>
</feature>
<proteinExistence type="predicted"/>
<dbReference type="EMBL" id="JAADJZ010000007">
    <property type="protein sequence ID" value="KAF2873355.1"/>
    <property type="molecule type" value="Genomic_DNA"/>
</dbReference>
<evidence type="ECO:0000256" key="3">
    <source>
        <dbReference type="SAM" id="SignalP"/>
    </source>
</evidence>
<evidence type="ECO:0000313" key="5">
    <source>
        <dbReference type="Proteomes" id="UP000481861"/>
    </source>
</evidence>
<keyword evidence="2" id="KW-0472">Membrane</keyword>
<dbReference type="AlphaFoldDB" id="A0A7C8MCN0"/>
<feature type="compositionally biased region" description="Polar residues" evidence="1">
    <location>
        <begin position="334"/>
        <end position="364"/>
    </location>
</feature>
<keyword evidence="5" id="KW-1185">Reference proteome</keyword>
<protein>
    <submittedName>
        <fullName evidence="4">Uncharacterized protein</fullName>
    </submittedName>
</protein>
<reference evidence="4 5" key="1">
    <citation type="submission" date="2020-01" db="EMBL/GenBank/DDBJ databases">
        <authorList>
            <consortium name="DOE Joint Genome Institute"/>
            <person name="Haridas S."/>
            <person name="Albert R."/>
            <person name="Binder M."/>
            <person name="Bloem J."/>
            <person name="Labutti K."/>
            <person name="Salamov A."/>
            <person name="Andreopoulos B."/>
            <person name="Baker S.E."/>
            <person name="Barry K."/>
            <person name="Bills G."/>
            <person name="Bluhm B.H."/>
            <person name="Cannon C."/>
            <person name="Castanera R."/>
            <person name="Culley D.E."/>
            <person name="Daum C."/>
            <person name="Ezra D."/>
            <person name="Gonzalez J.B."/>
            <person name="Henrissat B."/>
            <person name="Kuo A."/>
            <person name="Liang C."/>
            <person name="Lipzen A."/>
            <person name="Lutzoni F."/>
            <person name="Magnuson J."/>
            <person name="Mondo S."/>
            <person name="Nolan M."/>
            <person name="Ohm R."/>
            <person name="Pangilinan J."/>
            <person name="Park H.-J.H."/>
            <person name="Ramirez L."/>
            <person name="Alfaro M."/>
            <person name="Sun H."/>
            <person name="Tritt A."/>
            <person name="Yoshinaga Y."/>
            <person name="Zwiers L.-H.L."/>
            <person name="Turgeon B.G."/>
            <person name="Goodwin S.B."/>
            <person name="Spatafora J.W."/>
            <person name="Crous P.W."/>
            <person name="Grigoriev I.V."/>
        </authorList>
    </citation>
    <scope>NUCLEOTIDE SEQUENCE [LARGE SCALE GENOMIC DNA]</scope>
    <source>
        <strain evidence="4 5">CBS 611.86</strain>
    </source>
</reference>
<feature type="chain" id="PRO_5028817688" evidence="3">
    <location>
        <begin position="23"/>
        <end position="373"/>
    </location>
</feature>
<gene>
    <name evidence="4" type="ORF">BDV95DRAFT_604864</name>
</gene>
<keyword evidence="2" id="KW-1133">Transmembrane helix</keyword>
<comment type="caution">
    <text evidence="4">The sequence shown here is derived from an EMBL/GenBank/DDBJ whole genome shotgun (WGS) entry which is preliminary data.</text>
</comment>
<evidence type="ECO:0000256" key="2">
    <source>
        <dbReference type="SAM" id="Phobius"/>
    </source>
</evidence>
<keyword evidence="2" id="KW-0812">Transmembrane</keyword>
<dbReference type="Proteomes" id="UP000481861">
    <property type="component" value="Unassembled WGS sequence"/>
</dbReference>